<name>A0A7I8V6D2_9ANNE</name>
<dbReference type="Gene3D" id="3.20.20.370">
    <property type="entry name" value="Glycoside hydrolase/deacetylase"/>
    <property type="match status" value="1"/>
</dbReference>
<protein>
    <submittedName>
        <fullName evidence="1">DgyrCDS1068</fullName>
    </submittedName>
</protein>
<dbReference type="GO" id="GO:0005975">
    <property type="term" value="P:carbohydrate metabolic process"/>
    <property type="evidence" value="ECO:0007669"/>
    <property type="project" value="InterPro"/>
</dbReference>
<evidence type="ECO:0000313" key="2">
    <source>
        <dbReference type="Proteomes" id="UP000549394"/>
    </source>
</evidence>
<organism evidence="1 2">
    <name type="scientific">Dimorphilus gyrociliatus</name>
    <dbReference type="NCBI Taxonomy" id="2664684"/>
    <lineage>
        <taxon>Eukaryota</taxon>
        <taxon>Metazoa</taxon>
        <taxon>Spiralia</taxon>
        <taxon>Lophotrochozoa</taxon>
        <taxon>Annelida</taxon>
        <taxon>Polychaeta</taxon>
        <taxon>Polychaeta incertae sedis</taxon>
        <taxon>Dinophilidae</taxon>
        <taxon>Dimorphilus</taxon>
    </lineage>
</organism>
<keyword evidence="2" id="KW-1185">Reference proteome</keyword>
<dbReference type="InterPro" id="IPR052740">
    <property type="entry name" value="CE4"/>
</dbReference>
<proteinExistence type="predicted"/>
<gene>
    <name evidence="1" type="ORF">DGYR_LOCUS1026</name>
</gene>
<sequence length="318" mass="36876">MNPLRRVQVTGIAPKFAVLAYSGIVNERLEWFMSTFFTERIKNPNGCTASATIFVTENEQSCIVQRLFIHGHEIGIGLNPKYSNNWWYRATEEQWTKETGWIRDTLSKQTSIPVQSIRGVRSSRVTPGGNNHYKALEKTGFLYDSSIKTENILWPITLDFPWEKYSRKCISGICPNETFPGLWEVPLIPFTQGGQYVLDDLLFTEKTSKQITKFLIKEIEMKLKEDEPIFLNFGETILHSAALRDSIRDILKYLSKKKIWIVPMSSLIEWTKRPVIEKDIFSKGEFQCVSRVLVKDCKKRVNIFFFGEDNQRLLSELL</sequence>
<dbReference type="AlphaFoldDB" id="A0A7I8V6D2"/>
<comment type="caution">
    <text evidence="1">The sequence shown here is derived from an EMBL/GenBank/DDBJ whole genome shotgun (WGS) entry which is preliminary data.</text>
</comment>
<dbReference type="Proteomes" id="UP000549394">
    <property type="component" value="Unassembled WGS sequence"/>
</dbReference>
<reference evidence="1 2" key="1">
    <citation type="submission" date="2020-08" db="EMBL/GenBank/DDBJ databases">
        <authorList>
            <person name="Hejnol A."/>
        </authorList>
    </citation>
    <scope>NUCLEOTIDE SEQUENCE [LARGE SCALE GENOMIC DNA]</scope>
</reference>
<dbReference type="PANTHER" id="PTHR45985:SF8">
    <property type="entry name" value="CHITIN DEACETYLASE-LIKE 9, ISOFORM A"/>
    <property type="match status" value="1"/>
</dbReference>
<dbReference type="SUPFAM" id="SSF88713">
    <property type="entry name" value="Glycoside hydrolase/deacetylase"/>
    <property type="match status" value="1"/>
</dbReference>
<dbReference type="InterPro" id="IPR011330">
    <property type="entry name" value="Glyco_hydro/deAcase_b/a-brl"/>
</dbReference>
<dbReference type="OrthoDB" id="504708at2759"/>
<dbReference type="EMBL" id="CAJFCJ010000002">
    <property type="protein sequence ID" value="CAD5111794.1"/>
    <property type="molecule type" value="Genomic_DNA"/>
</dbReference>
<dbReference type="PANTHER" id="PTHR45985">
    <property type="match status" value="1"/>
</dbReference>
<evidence type="ECO:0000313" key="1">
    <source>
        <dbReference type="EMBL" id="CAD5111794.1"/>
    </source>
</evidence>
<accession>A0A7I8V6D2</accession>